<dbReference type="RefSeq" id="WP_090164183.1">
    <property type="nucleotide sequence ID" value="NZ_CADAOJ010000009.1"/>
</dbReference>
<dbReference type="InterPro" id="IPR007693">
    <property type="entry name" value="DNA_helicase_DnaB-like_N"/>
</dbReference>
<keyword evidence="6 12" id="KW-0347">Helicase</keyword>
<dbReference type="Pfam" id="PF00772">
    <property type="entry name" value="DnaB"/>
    <property type="match status" value="1"/>
</dbReference>
<dbReference type="GO" id="GO:0006269">
    <property type="term" value="P:DNA replication, synthesis of primer"/>
    <property type="evidence" value="ECO:0007669"/>
    <property type="project" value="UniProtKB-UniRule"/>
</dbReference>
<sequence length="437" mass="48925">MPERIPPHNLDAERSVLGAAMLSRDALADVSELIRPEDFYDSVNKEIYSTIWEMFKAGKSIDLVTVCDELKKRGSLEACGGRSFIAELTGNVPTISNAAEYAKIVAETATLRQLILSADKIKEQCYENKEQTIDILDNAEKNIFSIAQARQSSDYSPLSDILVENIELLEQAVRNRGKVTGITTGFKTLDDVTAGLHNSDLIILAARPAMGKTAFALNIAQNAALKGGGHVLIFSLEMSKTQLSQRLLAMEAKIDSEKLKKGMIGQSEWNDIFEASDRLSRADINIDDTPDMSVFEIKNKCRRMKAEKGLDLVIIDYLQLMHGESRTDNRQQEISELSRYLKLLAREMDCPVLVLSQLSRAPEMRPNHRPVLSDLRESGSIEQDADIVIFLYRDDYYNEESEKQGICEVNLAKHRNGPTGTVELTWVARYTKFADKA</sequence>
<dbReference type="Gene3D" id="3.40.50.300">
    <property type="entry name" value="P-loop containing nucleotide triphosphate hydrolases"/>
    <property type="match status" value="1"/>
</dbReference>
<keyword evidence="7 12" id="KW-0067">ATP-binding</keyword>
<protein>
    <recommendedName>
        <fullName evidence="11 12">Replicative DNA helicase</fullName>
        <ecNumber evidence="11 12">5.6.2.3</ecNumber>
    </recommendedName>
</protein>
<feature type="domain" description="SF4 helicase" evidence="13">
    <location>
        <begin position="175"/>
        <end position="437"/>
    </location>
</feature>
<dbReference type="Proteomes" id="UP000198817">
    <property type="component" value="Unassembled WGS sequence"/>
</dbReference>
<dbReference type="InterPro" id="IPR027417">
    <property type="entry name" value="P-loop_NTPase"/>
</dbReference>
<keyword evidence="9" id="KW-0413">Isomerase</keyword>
<evidence type="ECO:0000256" key="3">
    <source>
        <dbReference type="ARBA" id="ARBA00022705"/>
    </source>
</evidence>
<dbReference type="InterPro" id="IPR007694">
    <property type="entry name" value="DNA_helicase_DnaB-like_C"/>
</dbReference>
<dbReference type="SUPFAM" id="SSF48024">
    <property type="entry name" value="N-terminal domain of DnaB helicase"/>
    <property type="match status" value="1"/>
</dbReference>
<dbReference type="STRING" id="155865.SAMN05216515_12317"/>
<evidence type="ECO:0000256" key="12">
    <source>
        <dbReference type="RuleBase" id="RU362085"/>
    </source>
</evidence>
<dbReference type="GeneID" id="78354967"/>
<keyword evidence="3 12" id="KW-0235">DNA replication</keyword>
<keyword evidence="8 12" id="KW-0238">DNA-binding</keyword>
<dbReference type="GO" id="GO:1990077">
    <property type="term" value="C:primosome complex"/>
    <property type="evidence" value="ECO:0007669"/>
    <property type="project" value="UniProtKB-UniRule"/>
</dbReference>
<dbReference type="InterPro" id="IPR016136">
    <property type="entry name" value="DNA_helicase_N/primase_C"/>
</dbReference>
<dbReference type="GO" id="GO:0003677">
    <property type="term" value="F:DNA binding"/>
    <property type="evidence" value="ECO:0007669"/>
    <property type="project" value="UniProtKB-UniRule"/>
</dbReference>
<dbReference type="EC" id="5.6.2.3" evidence="11 12"/>
<dbReference type="NCBIfam" id="NF004384">
    <property type="entry name" value="PRK05748.1"/>
    <property type="match status" value="1"/>
</dbReference>
<evidence type="ECO:0000313" key="14">
    <source>
        <dbReference type="EMBL" id="SFU63712.1"/>
    </source>
</evidence>
<evidence type="ECO:0000256" key="6">
    <source>
        <dbReference type="ARBA" id="ARBA00022806"/>
    </source>
</evidence>
<organism evidence="14 15">
    <name type="scientific">Eubacterium pyruvativorans</name>
    <dbReference type="NCBI Taxonomy" id="155865"/>
    <lineage>
        <taxon>Bacteria</taxon>
        <taxon>Bacillati</taxon>
        <taxon>Bacillota</taxon>
        <taxon>Clostridia</taxon>
        <taxon>Eubacteriales</taxon>
        <taxon>Eubacteriaceae</taxon>
        <taxon>Eubacterium</taxon>
    </lineage>
</organism>
<evidence type="ECO:0000256" key="10">
    <source>
        <dbReference type="ARBA" id="ARBA00048954"/>
    </source>
</evidence>
<dbReference type="PANTHER" id="PTHR30153">
    <property type="entry name" value="REPLICATIVE DNA HELICASE DNAB"/>
    <property type="match status" value="1"/>
</dbReference>
<evidence type="ECO:0000256" key="8">
    <source>
        <dbReference type="ARBA" id="ARBA00023125"/>
    </source>
</evidence>
<dbReference type="InterPro" id="IPR036185">
    <property type="entry name" value="DNA_heli_DnaB-like_N_sf"/>
</dbReference>
<dbReference type="PANTHER" id="PTHR30153:SF2">
    <property type="entry name" value="REPLICATIVE DNA HELICASE"/>
    <property type="match status" value="1"/>
</dbReference>
<evidence type="ECO:0000256" key="1">
    <source>
        <dbReference type="ARBA" id="ARBA00008428"/>
    </source>
</evidence>
<keyword evidence="2 12" id="KW-0639">Primosome</keyword>
<proteinExistence type="inferred from homology"/>
<evidence type="ECO:0000256" key="2">
    <source>
        <dbReference type="ARBA" id="ARBA00022515"/>
    </source>
</evidence>
<evidence type="ECO:0000256" key="4">
    <source>
        <dbReference type="ARBA" id="ARBA00022741"/>
    </source>
</evidence>
<keyword evidence="4 12" id="KW-0547">Nucleotide-binding</keyword>
<evidence type="ECO:0000256" key="11">
    <source>
        <dbReference type="NCBIfam" id="TIGR00665"/>
    </source>
</evidence>
<dbReference type="InterPro" id="IPR007692">
    <property type="entry name" value="DNA_helicase_DnaB"/>
</dbReference>
<keyword evidence="5 12" id="KW-0378">Hydrolase</keyword>
<dbReference type="AlphaFoldDB" id="A0A1I7HSL1"/>
<dbReference type="Pfam" id="PF03796">
    <property type="entry name" value="DnaB_C"/>
    <property type="match status" value="1"/>
</dbReference>
<evidence type="ECO:0000256" key="7">
    <source>
        <dbReference type="ARBA" id="ARBA00022840"/>
    </source>
</evidence>
<dbReference type="GO" id="GO:0016887">
    <property type="term" value="F:ATP hydrolysis activity"/>
    <property type="evidence" value="ECO:0007669"/>
    <property type="project" value="RHEA"/>
</dbReference>
<dbReference type="GO" id="GO:0042802">
    <property type="term" value="F:identical protein binding"/>
    <property type="evidence" value="ECO:0007669"/>
    <property type="project" value="UniProtKB-ARBA"/>
</dbReference>
<gene>
    <name evidence="14" type="ORF">SAMN05216508_12318</name>
</gene>
<comment type="similarity">
    <text evidence="1 12">Belongs to the helicase family. DnaB subfamily.</text>
</comment>
<evidence type="ECO:0000256" key="5">
    <source>
        <dbReference type="ARBA" id="ARBA00022801"/>
    </source>
</evidence>
<comment type="function">
    <text evidence="12">The main replicative DNA helicase, it participates in initiation and elongation during chromosome replication. Travels ahead of the DNA replisome, separating dsDNA into templates for DNA synthesis. A processive ATP-dependent 5'-3' DNA helicase it has DNA-dependent ATPase activity.</text>
</comment>
<dbReference type="OrthoDB" id="9773982at2"/>
<dbReference type="EMBL" id="FPBT01000023">
    <property type="protein sequence ID" value="SFU63712.1"/>
    <property type="molecule type" value="Genomic_DNA"/>
</dbReference>
<dbReference type="SUPFAM" id="SSF52540">
    <property type="entry name" value="P-loop containing nucleoside triphosphate hydrolases"/>
    <property type="match status" value="1"/>
</dbReference>
<dbReference type="PROSITE" id="PS51199">
    <property type="entry name" value="SF4_HELICASE"/>
    <property type="match status" value="1"/>
</dbReference>
<evidence type="ECO:0000259" key="13">
    <source>
        <dbReference type="PROSITE" id="PS51199"/>
    </source>
</evidence>
<dbReference type="FunFam" id="1.10.860.10:FF:000001">
    <property type="entry name" value="Replicative DNA helicase"/>
    <property type="match status" value="1"/>
</dbReference>
<accession>A0A1I7HSL1</accession>
<dbReference type="GO" id="GO:0005829">
    <property type="term" value="C:cytosol"/>
    <property type="evidence" value="ECO:0007669"/>
    <property type="project" value="TreeGrafter"/>
</dbReference>
<dbReference type="FunFam" id="3.40.50.300:FF:000076">
    <property type="entry name" value="Replicative DNA helicase"/>
    <property type="match status" value="1"/>
</dbReference>
<name>A0A1I7HSL1_9FIRM</name>
<dbReference type="Gene3D" id="1.10.860.10">
    <property type="entry name" value="DNAb Helicase, Chain A"/>
    <property type="match status" value="1"/>
</dbReference>
<dbReference type="GO" id="GO:0005524">
    <property type="term" value="F:ATP binding"/>
    <property type="evidence" value="ECO:0007669"/>
    <property type="project" value="UniProtKB-UniRule"/>
</dbReference>
<evidence type="ECO:0000256" key="9">
    <source>
        <dbReference type="ARBA" id="ARBA00023235"/>
    </source>
</evidence>
<dbReference type="CDD" id="cd00984">
    <property type="entry name" value="DnaB_C"/>
    <property type="match status" value="1"/>
</dbReference>
<reference evidence="14 15" key="1">
    <citation type="submission" date="2016-10" db="EMBL/GenBank/DDBJ databases">
        <authorList>
            <person name="de Groot N.N."/>
        </authorList>
    </citation>
    <scope>NUCLEOTIDE SEQUENCE [LARGE SCALE GENOMIC DNA]</scope>
    <source>
        <strain evidence="14 15">KHGC13</strain>
    </source>
</reference>
<evidence type="ECO:0000313" key="15">
    <source>
        <dbReference type="Proteomes" id="UP000198817"/>
    </source>
</evidence>
<keyword evidence="15" id="KW-1185">Reference proteome</keyword>
<comment type="catalytic activity">
    <reaction evidence="10 12">
        <text>ATP + H2O = ADP + phosphate + H(+)</text>
        <dbReference type="Rhea" id="RHEA:13065"/>
        <dbReference type="ChEBI" id="CHEBI:15377"/>
        <dbReference type="ChEBI" id="CHEBI:15378"/>
        <dbReference type="ChEBI" id="CHEBI:30616"/>
        <dbReference type="ChEBI" id="CHEBI:43474"/>
        <dbReference type="ChEBI" id="CHEBI:456216"/>
        <dbReference type="EC" id="5.6.2.3"/>
    </reaction>
</comment>
<dbReference type="NCBIfam" id="TIGR00665">
    <property type="entry name" value="DnaB"/>
    <property type="match status" value="1"/>
</dbReference>
<dbReference type="GO" id="GO:0043139">
    <property type="term" value="F:5'-3' DNA helicase activity"/>
    <property type="evidence" value="ECO:0007669"/>
    <property type="project" value="UniProtKB-EC"/>
</dbReference>